<dbReference type="RefSeq" id="WP_123127690.1">
    <property type="nucleotide sequence ID" value="NZ_RJJD01000008.1"/>
</dbReference>
<evidence type="ECO:0000256" key="2">
    <source>
        <dbReference type="ARBA" id="ARBA00009321"/>
    </source>
</evidence>
<protein>
    <submittedName>
        <fullName evidence="7">UDP-galactopyranose mutase</fullName>
        <ecNumber evidence="7">5.4.99.9</ecNumber>
    </submittedName>
</protein>
<reference evidence="7 8" key="1">
    <citation type="submission" date="2018-11" db="EMBL/GenBank/DDBJ databases">
        <title>Rufibacter latericius sp. nov., isolated from water in Baiyang Lake.</title>
        <authorList>
            <person name="Yang Y."/>
        </authorList>
    </citation>
    <scope>NUCLEOTIDE SEQUENCE [LARGE SCALE GENOMIC DNA]</scope>
    <source>
        <strain evidence="7 8">R-22-1c-1</strain>
    </source>
</reference>
<dbReference type="Pfam" id="PF03275">
    <property type="entry name" value="GLF"/>
    <property type="match status" value="1"/>
</dbReference>
<name>A0A3M9MLI7_9BACT</name>
<dbReference type="AlphaFoldDB" id="A0A3M9MLI7"/>
<dbReference type="SUPFAM" id="SSF51971">
    <property type="entry name" value="Nucleotide-binding domain"/>
    <property type="match status" value="1"/>
</dbReference>
<sequence>MFDYLIVGAGFAGSVLAERLATYSNKKVLIIDKRSHIAGNAYDHYNEDGILVHKYGPHIFHTNSKEVFEYLGQFTEWRPYEHRVLASVDGQQVPMPINLDTINKLYGLSLTSFELDKFFESVAEQVPVVKTSEDVVVSKVGRELYEKFFKNYTRKQWGMDPSELDKSVTSRVPTRTNRDDRYFTDTYQAMPLHGFTKMFENMLNHPNIKVMLNTDYHEIIDMIPFKEMIYTGPVDEYFDFKYGKLPYRSLEFKHETVNKEVFQPVAVVNYPNEQLYTRVTEFKYLTGQQHPKTSLVYEFPRAEGDPYYPVPKPENAELYNKYKKLADATPGVHFVGRLATYKYYNMDQVVAQALTLHKKLTEKDKVVKQPVVDGIDVLPKVVREALNGSSTKLSTNGQH</sequence>
<evidence type="ECO:0000256" key="1">
    <source>
        <dbReference type="ARBA" id="ARBA00001974"/>
    </source>
</evidence>
<dbReference type="GO" id="GO:0050660">
    <property type="term" value="F:flavin adenine dinucleotide binding"/>
    <property type="evidence" value="ECO:0007669"/>
    <property type="project" value="TreeGrafter"/>
</dbReference>
<accession>A0A3M9MLI7</accession>
<dbReference type="OrthoDB" id="9769600at2"/>
<keyword evidence="3" id="KW-0285">Flavoprotein</keyword>
<dbReference type="GO" id="GO:0005829">
    <property type="term" value="C:cytosol"/>
    <property type="evidence" value="ECO:0007669"/>
    <property type="project" value="TreeGrafter"/>
</dbReference>
<feature type="domain" description="UDP-galactopyranose mutase C-terminal" evidence="6">
    <location>
        <begin position="147"/>
        <end position="343"/>
    </location>
</feature>
<evidence type="ECO:0000313" key="7">
    <source>
        <dbReference type="EMBL" id="RNI26067.1"/>
    </source>
</evidence>
<keyword evidence="5 7" id="KW-0413">Isomerase</keyword>
<dbReference type="Proteomes" id="UP000272117">
    <property type="component" value="Unassembled WGS sequence"/>
</dbReference>
<proteinExistence type="inferred from homology"/>
<gene>
    <name evidence="7" type="primary">glf</name>
    <name evidence="7" type="ORF">EFB08_14690</name>
</gene>
<evidence type="ECO:0000256" key="3">
    <source>
        <dbReference type="ARBA" id="ARBA00022630"/>
    </source>
</evidence>
<evidence type="ECO:0000313" key="8">
    <source>
        <dbReference type="Proteomes" id="UP000272117"/>
    </source>
</evidence>
<dbReference type="GO" id="GO:0008767">
    <property type="term" value="F:UDP-galactopyranose mutase activity"/>
    <property type="evidence" value="ECO:0007669"/>
    <property type="project" value="UniProtKB-EC"/>
</dbReference>
<keyword evidence="4" id="KW-0274">FAD</keyword>
<dbReference type="SUPFAM" id="SSF54373">
    <property type="entry name" value="FAD-linked reductases, C-terminal domain"/>
    <property type="match status" value="1"/>
</dbReference>
<dbReference type="Gene3D" id="3.40.50.720">
    <property type="entry name" value="NAD(P)-binding Rossmann-like Domain"/>
    <property type="match status" value="3"/>
</dbReference>
<dbReference type="InterPro" id="IPR004379">
    <property type="entry name" value="UDP-GALP_mutase"/>
</dbReference>
<dbReference type="NCBIfam" id="TIGR00031">
    <property type="entry name" value="UDP-GALP_mutase"/>
    <property type="match status" value="1"/>
</dbReference>
<comment type="caution">
    <text evidence="7">The sequence shown here is derived from an EMBL/GenBank/DDBJ whole genome shotgun (WGS) entry which is preliminary data.</text>
</comment>
<dbReference type="EC" id="5.4.99.9" evidence="7"/>
<dbReference type="PANTHER" id="PTHR21197:SF0">
    <property type="entry name" value="UDP-GALACTOPYRANOSE MUTASE"/>
    <property type="match status" value="1"/>
</dbReference>
<dbReference type="Pfam" id="PF13450">
    <property type="entry name" value="NAD_binding_8"/>
    <property type="match status" value="1"/>
</dbReference>
<organism evidence="7 8">
    <name type="scientific">Rufibacter latericius</name>
    <dbReference type="NCBI Taxonomy" id="2487040"/>
    <lineage>
        <taxon>Bacteria</taxon>
        <taxon>Pseudomonadati</taxon>
        <taxon>Bacteroidota</taxon>
        <taxon>Cytophagia</taxon>
        <taxon>Cytophagales</taxon>
        <taxon>Hymenobacteraceae</taxon>
        <taxon>Rufibacter</taxon>
    </lineage>
</organism>
<dbReference type="FunFam" id="3.40.50.720:FF:000397">
    <property type="entry name" value="UDP-galactopyranose mutase"/>
    <property type="match status" value="1"/>
</dbReference>
<evidence type="ECO:0000256" key="5">
    <source>
        <dbReference type="ARBA" id="ARBA00023235"/>
    </source>
</evidence>
<comment type="cofactor">
    <cofactor evidence="1">
        <name>FAD</name>
        <dbReference type="ChEBI" id="CHEBI:57692"/>
    </cofactor>
</comment>
<keyword evidence="8" id="KW-1185">Reference proteome</keyword>
<dbReference type="EMBL" id="RJJD01000008">
    <property type="protein sequence ID" value="RNI26067.1"/>
    <property type="molecule type" value="Genomic_DNA"/>
</dbReference>
<evidence type="ECO:0000259" key="6">
    <source>
        <dbReference type="Pfam" id="PF03275"/>
    </source>
</evidence>
<comment type="similarity">
    <text evidence="2">Belongs to the UDP-galactopyranose/dTDP-fucopyranose mutase family.</text>
</comment>
<dbReference type="InterPro" id="IPR015899">
    <property type="entry name" value="UDP-GalPyranose_mutase_C"/>
</dbReference>
<evidence type="ECO:0000256" key="4">
    <source>
        <dbReference type="ARBA" id="ARBA00022827"/>
    </source>
</evidence>
<dbReference type="PANTHER" id="PTHR21197">
    <property type="entry name" value="UDP-GALACTOPYRANOSE MUTASE"/>
    <property type="match status" value="1"/>
</dbReference>